<protein>
    <submittedName>
        <fullName evidence="1">Uncharacterized protein</fullName>
    </submittedName>
</protein>
<dbReference type="RefSeq" id="WP_247629089.1">
    <property type="nucleotide sequence ID" value="NZ_JAHWXN010000001.1"/>
</dbReference>
<name>A0ABT0FCL4_9MICO</name>
<reference evidence="1 2" key="1">
    <citation type="submission" date="2021-06" db="EMBL/GenBank/DDBJ databases">
        <title>Genome-based taxonomic framework of Microbacterium strains isolated from marine environment, the description of four new species and reclassification of four preexisting species.</title>
        <authorList>
            <person name="Lee S.D."/>
            <person name="Kim S.-M."/>
            <person name="Byeon Y.-S."/>
            <person name="Yang H.L."/>
            <person name="Kim I.S."/>
        </authorList>
    </citation>
    <scope>NUCLEOTIDE SEQUENCE [LARGE SCALE GENOMIC DNA]</scope>
    <source>
        <strain evidence="1 2">SSW1-49</strain>
    </source>
</reference>
<comment type="caution">
    <text evidence="1">The sequence shown here is derived from an EMBL/GenBank/DDBJ whole genome shotgun (WGS) entry which is preliminary data.</text>
</comment>
<organism evidence="1 2">
    <name type="scientific">Microbacterium croceum</name>
    <dbReference type="NCBI Taxonomy" id="2851645"/>
    <lineage>
        <taxon>Bacteria</taxon>
        <taxon>Bacillati</taxon>
        <taxon>Actinomycetota</taxon>
        <taxon>Actinomycetes</taxon>
        <taxon>Micrococcales</taxon>
        <taxon>Microbacteriaceae</taxon>
        <taxon>Microbacterium</taxon>
    </lineage>
</organism>
<proteinExistence type="predicted"/>
<gene>
    <name evidence="1" type="ORF">KZC51_05950</name>
</gene>
<dbReference type="Proteomes" id="UP001300096">
    <property type="component" value="Unassembled WGS sequence"/>
</dbReference>
<evidence type="ECO:0000313" key="1">
    <source>
        <dbReference type="EMBL" id="MCK2035674.1"/>
    </source>
</evidence>
<dbReference type="EMBL" id="JAHWXN010000001">
    <property type="protein sequence ID" value="MCK2035674.1"/>
    <property type="molecule type" value="Genomic_DNA"/>
</dbReference>
<keyword evidence="2" id="KW-1185">Reference proteome</keyword>
<evidence type="ECO:0000313" key="2">
    <source>
        <dbReference type="Proteomes" id="UP001300096"/>
    </source>
</evidence>
<accession>A0ABT0FCL4</accession>
<sequence length="114" mass="12882">MDYEAVVQHIITTQGVTVVEVKRMLAAQGVEVEGDLMLYWPYAPVAIWAGASDELQEVLGRLIQDDRVEITNTQNLVYMIDGEGLTLPLANINSVLRQHPYKSDRWLPIVFNRA</sequence>